<dbReference type="EMBL" id="JAYKXN010000008">
    <property type="protein sequence ID" value="KAK7265582.1"/>
    <property type="molecule type" value="Genomic_DNA"/>
</dbReference>
<accession>A0AAN9I4F5</accession>
<dbReference type="AlphaFoldDB" id="A0AAN9I4F5"/>
<keyword evidence="3" id="KW-1185">Reference proteome</keyword>
<dbReference type="Proteomes" id="UP001359559">
    <property type="component" value="Unassembled WGS sequence"/>
</dbReference>
<organism evidence="2 3">
    <name type="scientific">Clitoria ternatea</name>
    <name type="common">Butterfly pea</name>
    <dbReference type="NCBI Taxonomy" id="43366"/>
    <lineage>
        <taxon>Eukaryota</taxon>
        <taxon>Viridiplantae</taxon>
        <taxon>Streptophyta</taxon>
        <taxon>Embryophyta</taxon>
        <taxon>Tracheophyta</taxon>
        <taxon>Spermatophyta</taxon>
        <taxon>Magnoliopsida</taxon>
        <taxon>eudicotyledons</taxon>
        <taxon>Gunneridae</taxon>
        <taxon>Pentapetalae</taxon>
        <taxon>rosids</taxon>
        <taxon>fabids</taxon>
        <taxon>Fabales</taxon>
        <taxon>Fabaceae</taxon>
        <taxon>Papilionoideae</taxon>
        <taxon>50 kb inversion clade</taxon>
        <taxon>NPAAA clade</taxon>
        <taxon>indigoferoid/millettioid clade</taxon>
        <taxon>Phaseoleae</taxon>
        <taxon>Clitoria</taxon>
    </lineage>
</organism>
<evidence type="ECO:0000313" key="2">
    <source>
        <dbReference type="EMBL" id="KAK7265582.1"/>
    </source>
</evidence>
<name>A0AAN9I4F5_CLITE</name>
<evidence type="ECO:0000313" key="3">
    <source>
        <dbReference type="Proteomes" id="UP001359559"/>
    </source>
</evidence>
<feature type="region of interest" description="Disordered" evidence="1">
    <location>
        <begin position="106"/>
        <end position="128"/>
    </location>
</feature>
<gene>
    <name evidence="2" type="ORF">RJT34_33203</name>
</gene>
<reference evidence="2 3" key="1">
    <citation type="submission" date="2024-01" db="EMBL/GenBank/DDBJ databases">
        <title>The genomes of 5 underutilized Papilionoideae crops provide insights into root nodulation and disease resistance.</title>
        <authorList>
            <person name="Yuan L."/>
        </authorList>
    </citation>
    <scope>NUCLEOTIDE SEQUENCE [LARGE SCALE GENOMIC DNA]</scope>
    <source>
        <strain evidence="2">LY-2023</strain>
        <tissue evidence="2">Leaf</tissue>
    </source>
</reference>
<protein>
    <submittedName>
        <fullName evidence="2">Uncharacterized protein</fullName>
    </submittedName>
</protein>
<comment type="caution">
    <text evidence="2">The sequence shown here is derived from an EMBL/GenBank/DDBJ whole genome shotgun (WGS) entry which is preliminary data.</text>
</comment>
<evidence type="ECO:0000256" key="1">
    <source>
        <dbReference type="SAM" id="MobiDB-lite"/>
    </source>
</evidence>
<proteinExistence type="predicted"/>
<sequence>MMLILEQKIWGVKPKRKEEENDHVLSSVDATLAGQGNEVDVSNHRVDKAANVAEEEAEVVERVVETQVVMVEGVLAIGQKVVVNAQVQGANDVHVEAEKRKQVQIKKRKEKVEVKKPTRKSKPRRRDDGVIDEEYDEWNLDQTGEALLHYTIEGGKHQLKWLKKARASQDNQEQHYKDCTFVFHPVNTPIIGFDGCFLKTCFGG</sequence>